<dbReference type="EMBL" id="JASXSV010000040">
    <property type="protein sequence ID" value="MDP0590294.1"/>
    <property type="molecule type" value="Genomic_DNA"/>
</dbReference>
<proteinExistence type="predicted"/>
<gene>
    <name evidence="1" type="ORF">QS748_14335</name>
</gene>
<evidence type="ECO:0000313" key="1">
    <source>
        <dbReference type="EMBL" id="MDP0590294.1"/>
    </source>
</evidence>
<organism evidence="1 2">
    <name type="scientific">Candidatus Endonucleibacter bathymodioli</name>
    <dbReference type="NCBI Taxonomy" id="539814"/>
    <lineage>
        <taxon>Bacteria</taxon>
        <taxon>Pseudomonadati</taxon>
        <taxon>Pseudomonadota</taxon>
        <taxon>Gammaproteobacteria</taxon>
        <taxon>Oceanospirillales</taxon>
        <taxon>Endozoicomonadaceae</taxon>
        <taxon>Candidatus Endonucleibacter</taxon>
    </lineage>
</organism>
<dbReference type="AlphaFoldDB" id="A0AA90SUJ1"/>
<reference evidence="1 2" key="1">
    <citation type="journal article" date="2023" name="bioRxiv">
        <title>An intranuclear bacterial parasite of deep-sea mussels expresses apoptosis inhibitors acquired from its host.</title>
        <authorList>
            <person name="Gonzalez Porras M.A."/>
            <person name="Assie A."/>
            <person name="Tietjen M."/>
            <person name="Violette M."/>
            <person name="Kleiner M."/>
            <person name="Gruber-Vodicka H."/>
            <person name="Dubilier N."/>
            <person name="Leisch N."/>
        </authorList>
    </citation>
    <scope>NUCLEOTIDE SEQUENCE [LARGE SCALE GENOMIC DNA]</scope>
    <source>
        <strain evidence="1">IAP13</strain>
    </source>
</reference>
<evidence type="ECO:0000313" key="2">
    <source>
        <dbReference type="Proteomes" id="UP001178148"/>
    </source>
</evidence>
<accession>A0AA90SUJ1</accession>
<dbReference type="Proteomes" id="UP001178148">
    <property type="component" value="Unassembled WGS sequence"/>
</dbReference>
<comment type="caution">
    <text evidence="1">The sequence shown here is derived from an EMBL/GenBank/DDBJ whole genome shotgun (WGS) entry which is preliminary data.</text>
</comment>
<keyword evidence="2" id="KW-1185">Reference proteome</keyword>
<sequence>MSSAFIPSHLTEWKNVTLPFTSTGNLPFYRVLRCPDNEIVRNYLSSVVCKKHEEYHCLSQSDIYVETVETCLEISLFVPSGNRPSLGHVTYPLPLNNIGCREPFLTVHPRHSNEFSSCEEQEAQCVSEGQILRSDPFPYDGKTYRQMCAVTMTIHQLTPMI</sequence>
<name>A0AA90SUJ1_9GAMM</name>
<protein>
    <submittedName>
        <fullName evidence="1">Uncharacterized protein</fullName>
    </submittedName>
</protein>